<sequence length="109" mass="12745">MPRDETEAAYFTLLRAREDLDALRRYEEYLRDEAGRLRRFVSEGEALADPVDPRLRRALRHTDQPLLDAVGTRAAVLRDEQARLPDRIEAAEAFVDDCEVQHERLRRGR</sequence>
<evidence type="ECO:0000313" key="1">
    <source>
        <dbReference type="EMBL" id="GGI04733.1"/>
    </source>
</evidence>
<keyword evidence="2" id="KW-1185">Reference proteome</keyword>
<dbReference type="EMBL" id="BMHA01000003">
    <property type="protein sequence ID" value="GGI04733.1"/>
    <property type="molecule type" value="Genomic_DNA"/>
</dbReference>
<reference evidence="1" key="2">
    <citation type="submission" date="2020-09" db="EMBL/GenBank/DDBJ databases">
        <authorList>
            <person name="Sun Q."/>
            <person name="Zhou Y."/>
        </authorList>
    </citation>
    <scope>NUCLEOTIDE SEQUENCE</scope>
    <source>
        <strain evidence="1">CGMCC 1.14988</strain>
    </source>
</reference>
<name>A0A8J3ACX3_9ACTN</name>
<reference evidence="1" key="1">
    <citation type="journal article" date="2014" name="Int. J. Syst. Evol. Microbiol.">
        <title>Complete genome sequence of Corynebacterium casei LMG S-19264T (=DSM 44701T), isolated from a smear-ripened cheese.</title>
        <authorList>
            <consortium name="US DOE Joint Genome Institute (JGI-PGF)"/>
            <person name="Walter F."/>
            <person name="Albersmeier A."/>
            <person name="Kalinowski J."/>
            <person name="Ruckert C."/>
        </authorList>
    </citation>
    <scope>NUCLEOTIDE SEQUENCE</scope>
    <source>
        <strain evidence="1">CGMCC 1.14988</strain>
    </source>
</reference>
<evidence type="ECO:0000313" key="2">
    <source>
        <dbReference type="Proteomes" id="UP000650511"/>
    </source>
</evidence>
<gene>
    <name evidence="1" type="ORF">GCM10011354_10570</name>
</gene>
<protein>
    <submittedName>
        <fullName evidence="1">Uncharacterized protein</fullName>
    </submittedName>
</protein>
<accession>A0A8J3ACX3</accession>
<comment type="caution">
    <text evidence="1">The sequence shown here is derived from an EMBL/GenBank/DDBJ whole genome shotgun (WGS) entry which is preliminary data.</text>
</comment>
<organism evidence="1 2">
    <name type="scientific">Egicoccus halophilus</name>
    <dbReference type="NCBI Taxonomy" id="1670830"/>
    <lineage>
        <taxon>Bacteria</taxon>
        <taxon>Bacillati</taxon>
        <taxon>Actinomycetota</taxon>
        <taxon>Nitriliruptoria</taxon>
        <taxon>Egicoccales</taxon>
        <taxon>Egicoccaceae</taxon>
        <taxon>Egicoccus</taxon>
    </lineage>
</organism>
<dbReference type="Proteomes" id="UP000650511">
    <property type="component" value="Unassembled WGS sequence"/>
</dbReference>
<dbReference type="AlphaFoldDB" id="A0A8J3ACX3"/>
<proteinExistence type="predicted"/>
<dbReference type="RefSeq" id="WP_130649762.1">
    <property type="nucleotide sequence ID" value="NZ_BMHA01000003.1"/>
</dbReference>